<dbReference type="Gene3D" id="3.15.10.30">
    <property type="entry name" value="Haemolymph juvenile hormone binding protein"/>
    <property type="match status" value="1"/>
</dbReference>
<dbReference type="SMART" id="SM00700">
    <property type="entry name" value="JHBP"/>
    <property type="match status" value="1"/>
</dbReference>
<protein>
    <submittedName>
        <fullName evidence="7">Protein takeout</fullName>
    </submittedName>
</protein>
<dbReference type="InterPro" id="IPR038606">
    <property type="entry name" value="To_sf"/>
</dbReference>
<feature type="signal peptide" evidence="4">
    <location>
        <begin position="1"/>
        <end position="18"/>
    </location>
</feature>
<gene>
    <name evidence="7" type="primary">to_27</name>
    <name evidence="6" type="synonym">to_28</name>
    <name evidence="5" type="synonym">to_5</name>
    <name evidence="6" type="ORF">CM83_69394</name>
    <name evidence="7" type="ORF">CM83_69395</name>
    <name evidence="5" type="ORF">CM83_69396</name>
</gene>
<evidence type="ECO:0000256" key="3">
    <source>
        <dbReference type="ARBA" id="ARBA00060902"/>
    </source>
</evidence>
<evidence type="ECO:0000313" key="5">
    <source>
        <dbReference type="EMBL" id="JAF98939.1"/>
    </source>
</evidence>
<dbReference type="PANTHER" id="PTHR11008">
    <property type="entry name" value="PROTEIN TAKEOUT-LIKE PROTEIN"/>
    <property type="match status" value="1"/>
</dbReference>
<dbReference type="Pfam" id="PF06585">
    <property type="entry name" value="JHBP"/>
    <property type="match status" value="1"/>
</dbReference>
<evidence type="ECO:0000256" key="1">
    <source>
        <dbReference type="ARBA" id="ARBA00022729"/>
    </source>
</evidence>
<dbReference type="EMBL" id="GBHO01015084">
    <property type="protein sequence ID" value="JAG28520.1"/>
    <property type="molecule type" value="Transcribed_RNA"/>
</dbReference>
<evidence type="ECO:0000256" key="2">
    <source>
        <dbReference type="ARBA" id="ARBA00023108"/>
    </source>
</evidence>
<reference evidence="8" key="3">
    <citation type="submission" date="2014-09" db="EMBL/GenBank/DDBJ databases">
        <authorList>
            <person name="Magalhaes I.L.F."/>
            <person name="Oliveira U."/>
            <person name="Santos F.R."/>
            <person name="Vidigal T.H.D.A."/>
            <person name="Brescovit A.D."/>
            <person name="Santos A.J."/>
        </authorList>
    </citation>
    <scope>NUCLEOTIDE SEQUENCE</scope>
</reference>
<reference evidence="7" key="2">
    <citation type="submission" date="2014-07" db="EMBL/GenBank/DDBJ databases">
        <authorList>
            <person name="Hull J."/>
        </authorList>
    </citation>
    <scope>NUCLEOTIDE SEQUENCE</scope>
</reference>
<feature type="chain" id="PRO_5015033983" evidence="4">
    <location>
        <begin position="19"/>
        <end position="246"/>
    </location>
</feature>
<keyword evidence="2" id="KW-0090">Biological rhythms</keyword>
<comment type="similarity">
    <text evidence="3">Belongs to the TO family.</text>
</comment>
<dbReference type="GO" id="GO:0007623">
    <property type="term" value="P:circadian rhythm"/>
    <property type="evidence" value="ECO:0007669"/>
    <property type="project" value="UniProtKB-ARBA"/>
</dbReference>
<dbReference type="PANTHER" id="PTHR11008:SF32">
    <property type="entry name" value="CIRCADIAN CLOCK-CONTROLLED PROTEIN DAYWAKE-RELATED"/>
    <property type="match status" value="1"/>
</dbReference>
<dbReference type="EMBL" id="GBHO01044664">
    <property type="protein sequence ID" value="JAF98939.1"/>
    <property type="molecule type" value="Transcribed_RNA"/>
</dbReference>
<evidence type="ECO:0000256" key="4">
    <source>
        <dbReference type="SAM" id="SignalP"/>
    </source>
</evidence>
<reference evidence="7" key="1">
    <citation type="journal article" date="2014" name="PLoS ONE">
        <title>Transcriptome-Based Identification of ABC Transporters in the Western Tarnished Plant Bug Lygus hesperus.</title>
        <authorList>
            <person name="Hull J.J."/>
            <person name="Chaney K."/>
            <person name="Geib S.M."/>
            <person name="Fabrick J.A."/>
            <person name="Brent C.S."/>
            <person name="Walsh D."/>
            <person name="Lavine L.C."/>
        </authorList>
    </citation>
    <scope>NUCLEOTIDE SEQUENCE</scope>
</reference>
<dbReference type="FunFam" id="3.15.10.30:FF:000001">
    <property type="entry name" value="Takeout-like protein 1"/>
    <property type="match status" value="1"/>
</dbReference>
<proteinExistence type="inferred from homology"/>
<evidence type="ECO:0000313" key="7">
    <source>
        <dbReference type="EMBL" id="JAG28520.1"/>
    </source>
</evidence>
<keyword evidence="1 4" id="KW-0732">Signal</keyword>
<dbReference type="EMBL" id="GBHO01015086">
    <property type="protein sequence ID" value="JAG28518.1"/>
    <property type="molecule type" value="Transcribed_RNA"/>
</dbReference>
<sequence length="246" mass="27401">MNNYALLVLAALACASYAKKFPDGWIACKMDDPKHNECMRGAIQRTLPDLVKGMPQFGIKTIDPLTFKQIVIKQGNGPISLDLTLDDFDILGIHTGNVDRVLNNKWKSFVANVSVPKLTATAKHYKMDGKMLVLPIKGEGKAKMVLDDFKAGFLVDVGEETKGGKTYYKMTKMHIDLDCSKFSQDYENLFDGNKQLADQMKIFLSENHKEVFRELAPALGEALSAGLLELGNRLFSKIPKDEITPK</sequence>
<organism evidence="7">
    <name type="scientific">Lygus hesperus</name>
    <name type="common">Western plant bug</name>
    <dbReference type="NCBI Taxonomy" id="30085"/>
    <lineage>
        <taxon>Eukaryota</taxon>
        <taxon>Metazoa</taxon>
        <taxon>Ecdysozoa</taxon>
        <taxon>Arthropoda</taxon>
        <taxon>Hexapoda</taxon>
        <taxon>Insecta</taxon>
        <taxon>Pterygota</taxon>
        <taxon>Neoptera</taxon>
        <taxon>Paraneoptera</taxon>
        <taxon>Hemiptera</taxon>
        <taxon>Heteroptera</taxon>
        <taxon>Panheteroptera</taxon>
        <taxon>Cimicomorpha</taxon>
        <taxon>Miridae</taxon>
        <taxon>Mirini</taxon>
        <taxon>Lygus</taxon>
    </lineage>
</organism>
<dbReference type="InterPro" id="IPR010562">
    <property type="entry name" value="Haemolymph_juvenile_hormone-bd"/>
</dbReference>
<dbReference type="GO" id="GO:0005615">
    <property type="term" value="C:extracellular space"/>
    <property type="evidence" value="ECO:0007669"/>
    <property type="project" value="TreeGrafter"/>
</dbReference>
<name>A0A0A9YG68_LYGHE</name>
<evidence type="ECO:0000313" key="6">
    <source>
        <dbReference type="EMBL" id="JAG28518.1"/>
    </source>
</evidence>
<evidence type="ECO:0000313" key="8">
    <source>
        <dbReference type="EMBL" id="JAG61370.1"/>
    </source>
</evidence>
<accession>A0A0A9YG68</accession>
<dbReference type="AlphaFoldDB" id="A0A0A9YG68"/>
<dbReference type="EMBL" id="GBRD01004451">
    <property type="protein sequence ID" value="JAG61370.1"/>
    <property type="molecule type" value="Transcribed_RNA"/>
</dbReference>